<evidence type="ECO:0000313" key="1">
    <source>
        <dbReference type="EMBL" id="TXC68866.1"/>
    </source>
</evidence>
<evidence type="ECO:0000313" key="2">
    <source>
        <dbReference type="Proteomes" id="UP000321129"/>
    </source>
</evidence>
<keyword evidence="2" id="KW-1185">Reference proteome</keyword>
<name>A0A5C6UAE2_9SPHN</name>
<dbReference type="OrthoDB" id="9789685at2"/>
<protein>
    <submittedName>
        <fullName evidence="1">DUF4197 domain-containing protein</fullName>
    </submittedName>
</protein>
<dbReference type="EMBL" id="VOPY01000002">
    <property type="protein sequence ID" value="TXC68866.1"/>
    <property type="molecule type" value="Genomic_DNA"/>
</dbReference>
<dbReference type="AlphaFoldDB" id="A0A5C6UAE2"/>
<accession>A0A5C6UAE2</accession>
<dbReference type="Proteomes" id="UP000321129">
    <property type="component" value="Unassembled WGS sequence"/>
</dbReference>
<reference evidence="1 2" key="1">
    <citation type="submission" date="2019-08" db="EMBL/GenBank/DDBJ databases">
        <title>Sphingorhabdus soil sp. nov., isolated from arctic soil.</title>
        <authorList>
            <person name="Liu Y."/>
        </authorList>
    </citation>
    <scope>NUCLEOTIDE SEQUENCE [LARGE SCALE GENOMIC DNA]</scope>
    <source>
        <strain evidence="1 2">D-2Q-5-6</strain>
    </source>
</reference>
<dbReference type="InterPro" id="IPR025245">
    <property type="entry name" value="DUF4197"/>
</dbReference>
<comment type="caution">
    <text evidence="1">The sequence shown here is derived from an EMBL/GenBank/DDBJ whole genome shotgun (WGS) entry which is preliminary data.</text>
</comment>
<sequence length="228" mass="23768">MTELPILTRRRLMSGALALPILALPGCTTGLGGFGLVDAIRELLTLSSQRAFANLLRPNGFFDSEVARITLPAQLGGDGAGSILSRVLTSGPVKDRLTLQVNRAAERGAERAAPLVYDAIRTMSITDALRIVRGGPTAATGLLRNVMGQSLVSAMFPAIGEGLRLADSAVVSEALRLATGIDFNGLSQDISRKASDGIYAAIGQEEAAIRANPRSSNSALIQGVFGVL</sequence>
<proteinExistence type="predicted"/>
<gene>
    <name evidence="1" type="ORF">FSZ31_07835</name>
</gene>
<dbReference type="Pfam" id="PF13852">
    <property type="entry name" value="DUF4197"/>
    <property type="match status" value="1"/>
</dbReference>
<organism evidence="1 2">
    <name type="scientific">Flavisphingopyxis soli</name>
    <dbReference type="NCBI Taxonomy" id="2601267"/>
    <lineage>
        <taxon>Bacteria</taxon>
        <taxon>Pseudomonadati</taxon>
        <taxon>Pseudomonadota</taxon>
        <taxon>Alphaproteobacteria</taxon>
        <taxon>Sphingomonadales</taxon>
        <taxon>Sphingopyxidaceae</taxon>
        <taxon>Flavisphingopyxis</taxon>
    </lineage>
</organism>
<dbReference type="RefSeq" id="WP_147122821.1">
    <property type="nucleotide sequence ID" value="NZ_VOPY01000002.1"/>
</dbReference>